<dbReference type="SUPFAM" id="SSF51215">
    <property type="entry name" value="Regulatory protein AraC"/>
    <property type="match status" value="1"/>
</dbReference>
<evidence type="ECO:0000256" key="3">
    <source>
        <dbReference type="ARBA" id="ARBA00023163"/>
    </source>
</evidence>
<dbReference type="Pfam" id="PF02311">
    <property type="entry name" value="AraC_binding"/>
    <property type="match status" value="1"/>
</dbReference>
<keyword evidence="1" id="KW-0805">Transcription regulation</keyword>
<organism evidence="5 6">
    <name type="scientific">Cohnella fermenti</name>
    <dbReference type="NCBI Taxonomy" id="2565925"/>
    <lineage>
        <taxon>Bacteria</taxon>
        <taxon>Bacillati</taxon>
        <taxon>Bacillota</taxon>
        <taxon>Bacilli</taxon>
        <taxon>Bacillales</taxon>
        <taxon>Paenibacillaceae</taxon>
        <taxon>Cohnella</taxon>
    </lineage>
</organism>
<evidence type="ECO:0000256" key="1">
    <source>
        <dbReference type="ARBA" id="ARBA00023015"/>
    </source>
</evidence>
<proteinExistence type="predicted"/>
<dbReference type="EMBL" id="SSOB01000031">
    <property type="protein sequence ID" value="THF75459.1"/>
    <property type="molecule type" value="Genomic_DNA"/>
</dbReference>
<evidence type="ECO:0000259" key="4">
    <source>
        <dbReference type="PROSITE" id="PS01124"/>
    </source>
</evidence>
<dbReference type="Gene3D" id="2.60.120.280">
    <property type="entry name" value="Regulatory protein AraC"/>
    <property type="match status" value="1"/>
</dbReference>
<dbReference type="Gene3D" id="1.10.10.60">
    <property type="entry name" value="Homeodomain-like"/>
    <property type="match status" value="2"/>
</dbReference>
<sequence>MEQYVEPSGYSGKSYGVIISGHFQVDDTYATNRPSGRDDWLIAFTLSGKGYFKTPHSTIECAEGDLVLLKPGTPHVYGTVQDDTWNFVWAHFSSGSVGEQLLPIEPLLLQPFESSSTRSRLHEAFRRILSDSRERNEFWHELCVNSLREILLLLSQRRNRKLDSRVAEALHYLSIHMRNPVQVDRLAKTIGISASRLSHLVKEQTGLSIIDNLNQMRIRQAALLLEHTHRSASEVAYDVGFHNYNHFIDQFRRWIGTTPSGFRKGNIGGMALEYE</sequence>
<dbReference type="GO" id="GO:0043565">
    <property type="term" value="F:sequence-specific DNA binding"/>
    <property type="evidence" value="ECO:0007669"/>
    <property type="project" value="InterPro"/>
</dbReference>
<protein>
    <submittedName>
        <fullName evidence="5">Helix-turn-helix domain-containing protein</fullName>
    </submittedName>
</protein>
<keyword evidence="3" id="KW-0804">Transcription</keyword>
<accession>A0A4S4BLK1</accession>
<dbReference type="PANTHER" id="PTHR43280:SF2">
    <property type="entry name" value="HTH-TYPE TRANSCRIPTIONAL REGULATOR EXSA"/>
    <property type="match status" value="1"/>
</dbReference>
<dbReference type="SUPFAM" id="SSF46689">
    <property type="entry name" value="Homeodomain-like"/>
    <property type="match status" value="1"/>
</dbReference>
<dbReference type="InterPro" id="IPR037923">
    <property type="entry name" value="HTH-like"/>
</dbReference>
<gene>
    <name evidence="5" type="ORF">E6C55_21630</name>
</gene>
<dbReference type="InterPro" id="IPR003313">
    <property type="entry name" value="AraC-bd"/>
</dbReference>
<dbReference type="Pfam" id="PF12833">
    <property type="entry name" value="HTH_18"/>
    <property type="match status" value="1"/>
</dbReference>
<dbReference type="GO" id="GO:0003700">
    <property type="term" value="F:DNA-binding transcription factor activity"/>
    <property type="evidence" value="ECO:0007669"/>
    <property type="project" value="InterPro"/>
</dbReference>
<keyword evidence="6" id="KW-1185">Reference proteome</keyword>
<dbReference type="OrthoDB" id="9803764at2"/>
<evidence type="ECO:0000256" key="2">
    <source>
        <dbReference type="ARBA" id="ARBA00023125"/>
    </source>
</evidence>
<dbReference type="InterPro" id="IPR018060">
    <property type="entry name" value="HTH_AraC"/>
</dbReference>
<dbReference type="PROSITE" id="PS01124">
    <property type="entry name" value="HTH_ARAC_FAMILY_2"/>
    <property type="match status" value="1"/>
</dbReference>
<evidence type="ECO:0000313" key="6">
    <source>
        <dbReference type="Proteomes" id="UP000310636"/>
    </source>
</evidence>
<comment type="caution">
    <text evidence="5">The sequence shown here is derived from an EMBL/GenBank/DDBJ whole genome shotgun (WGS) entry which is preliminary data.</text>
</comment>
<keyword evidence="2" id="KW-0238">DNA-binding</keyword>
<reference evidence="5 6" key="1">
    <citation type="submission" date="2019-04" db="EMBL/GenBank/DDBJ databases">
        <title>Cohnella sp. nov. isolated from preserved vegetables.</title>
        <authorList>
            <person name="Lin S.-Y."/>
            <person name="Hung M.-H."/>
            <person name="Young C.-C."/>
        </authorList>
    </citation>
    <scope>NUCLEOTIDE SEQUENCE [LARGE SCALE GENOMIC DNA]</scope>
    <source>
        <strain evidence="5 6">CC-MHH1044</strain>
    </source>
</reference>
<evidence type="ECO:0000313" key="5">
    <source>
        <dbReference type="EMBL" id="THF75459.1"/>
    </source>
</evidence>
<dbReference type="AlphaFoldDB" id="A0A4S4BLK1"/>
<dbReference type="Proteomes" id="UP000310636">
    <property type="component" value="Unassembled WGS sequence"/>
</dbReference>
<dbReference type="PANTHER" id="PTHR43280">
    <property type="entry name" value="ARAC-FAMILY TRANSCRIPTIONAL REGULATOR"/>
    <property type="match status" value="1"/>
</dbReference>
<dbReference type="RefSeq" id="WP_136371907.1">
    <property type="nucleotide sequence ID" value="NZ_SSOB01000031.1"/>
</dbReference>
<dbReference type="SMART" id="SM00342">
    <property type="entry name" value="HTH_ARAC"/>
    <property type="match status" value="1"/>
</dbReference>
<name>A0A4S4BLK1_9BACL</name>
<dbReference type="InterPro" id="IPR009057">
    <property type="entry name" value="Homeodomain-like_sf"/>
</dbReference>
<feature type="domain" description="HTH araC/xylS-type" evidence="4">
    <location>
        <begin position="167"/>
        <end position="265"/>
    </location>
</feature>